<keyword evidence="3" id="KW-1185">Reference proteome</keyword>
<dbReference type="AlphaFoldDB" id="A0A838WWZ5"/>
<keyword evidence="1 2" id="KW-0378">Hydrolase</keyword>
<dbReference type="InterPro" id="IPR036412">
    <property type="entry name" value="HAD-like_sf"/>
</dbReference>
<keyword evidence="1" id="KW-0479">Metal-binding</keyword>
<dbReference type="GO" id="GO:0005992">
    <property type="term" value="P:trehalose biosynthetic process"/>
    <property type="evidence" value="ECO:0007669"/>
    <property type="project" value="UniProtKB-UniPathway"/>
</dbReference>
<dbReference type="UniPathway" id="UPA00299"/>
<evidence type="ECO:0000256" key="1">
    <source>
        <dbReference type="RuleBase" id="RU361117"/>
    </source>
</evidence>
<dbReference type="InterPro" id="IPR023214">
    <property type="entry name" value="HAD_sf"/>
</dbReference>
<dbReference type="NCBIfam" id="TIGR00685">
    <property type="entry name" value="T6PP"/>
    <property type="match status" value="1"/>
</dbReference>
<comment type="cofactor">
    <cofactor evidence="1">
        <name>Mg(2+)</name>
        <dbReference type="ChEBI" id="CHEBI:18420"/>
    </cofactor>
</comment>
<protein>
    <recommendedName>
        <fullName evidence="1">Trehalose 6-phosphate phosphatase</fullName>
        <ecNumber evidence="1">3.1.3.12</ecNumber>
    </recommendedName>
</protein>
<reference evidence="2 3" key="1">
    <citation type="submission" date="2020-07" db="EMBL/GenBank/DDBJ databases">
        <authorList>
            <person name="Khare M."/>
        </authorList>
    </citation>
    <scope>NUCLEOTIDE SEQUENCE [LARGE SCALE GENOMIC DNA]</scope>
    <source>
        <strain evidence="2 3">P8776</strain>
    </source>
</reference>
<sequence length="253" mass="26784">MTAGHRALADEIERIARADTLLVCLDFDGTICELGPDAYAVTPNPEALRAARTLMALPGTQVAVLSGRHLEGLRRVVGLEKPVVLVGSHGAETTAGAPQLAPADRAYLDDIARQLEAIATPPAFVESKPYQRVIHVAALAETDPELAEDILARARALDSAGRPVLSGHNVVEFSAIEVTKGSWLREHKKDFAATLFAGDDTTDETALRALGPADLGIKVGPKPTVATHRVAGVDEMAQVLTRLAEARRQSALG</sequence>
<dbReference type="EMBL" id="JACEOR010000672">
    <property type="protein sequence ID" value="MBA4506359.1"/>
    <property type="molecule type" value="Genomic_DNA"/>
</dbReference>
<proteinExistence type="inferred from homology"/>
<dbReference type="RefSeq" id="WP_181730260.1">
    <property type="nucleotide sequence ID" value="NZ_JACEOR010000672.1"/>
</dbReference>
<comment type="pathway">
    <text evidence="1">Glycan biosynthesis; trehalose biosynthesis.</text>
</comment>
<dbReference type="GO" id="GO:0046872">
    <property type="term" value="F:metal ion binding"/>
    <property type="evidence" value="ECO:0007669"/>
    <property type="project" value="UniProtKB-KW"/>
</dbReference>
<comment type="caution">
    <text evidence="2">The sequence shown here is derived from an EMBL/GenBank/DDBJ whole genome shotgun (WGS) entry which is preliminary data.</text>
</comment>
<name>A0A838WWZ5_9CORY</name>
<dbReference type="Gene3D" id="3.30.70.1020">
    <property type="entry name" value="Trehalose-6-phosphate phosphatase related protein, domain 2"/>
    <property type="match status" value="1"/>
</dbReference>
<evidence type="ECO:0000313" key="3">
    <source>
        <dbReference type="Proteomes" id="UP000580709"/>
    </source>
</evidence>
<dbReference type="Gene3D" id="3.40.50.1000">
    <property type="entry name" value="HAD superfamily/HAD-like"/>
    <property type="match status" value="1"/>
</dbReference>
<dbReference type="Pfam" id="PF02358">
    <property type="entry name" value="Trehalose_PPase"/>
    <property type="match status" value="1"/>
</dbReference>
<keyword evidence="1" id="KW-0460">Magnesium</keyword>
<comment type="function">
    <text evidence="1">Removes the phosphate from trehalose 6-phosphate to produce free trehalose.</text>
</comment>
<dbReference type="GO" id="GO:0004805">
    <property type="term" value="F:trehalose-phosphatase activity"/>
    <property type="evidence" value="ECO:0007669"/>
    <property type="project" value="UniProtKB-EC"/>
</dbReference>
<dbReference type="InterPro" id="IPR003337">
    <property type="entry name" value="Trehalose_PPase"/>
</dbReference>
<dbReference type="SUPFAM" id="SSF56784">
    <property type="entry name" value="HAD-like"/>
    <property type="match status" value="1"/>
</dbReference>
<comment type="catalytic activity">
    <reaction evidence="1">
        <text>alpha,alpha-trehalose 6-phosphate + H2O = alpha,alpha-trehalose + phosphate</text>
        <dbReference type="Rhea" id="RHEA:23420"/>
        <dbReference type="ChEBI" id="CHEBI:15377"/>
        <dbReference type="ChEBI" id="CHEBI:16551"/>
        <dbReference type="ChEBI" id="CHEBI:43474"/>
        <dbReference type="ChEBI" id="CHEBI:58429"/>
        <dbReference type="EC" id="3.1.3.12"/>
    </reaction>
</comment>
<organism evidence="2 3">
    <name type="scientific">Corynebacterium sanguinis</name>
    <dbReference type="NCBI Taxonomy" id="2594913"/>
    <lineage>
        <taxon>Bacteria</taxon>
        <taxon>Bacillati</taxon>
        <taxon>Actinomycetota</taxon>
        <taxon>Actinomycetes</taxon>
        <taxon>Mycobacteriales</taxon>
        <taxon>Corynebacteriaceae</taxon>
        <taxon>Corynebacterium</taxon>
    </lineage>
</organism>
<accession>A0A838WWZ5</accession>
<dbReference type="Proteomes" id="UP000580709">
    <property type="component" value="Unassembled WGS sequence"/>
</dbReference>
<comment type="similarity">
    <text evidence="1">Belongs to the trehalose phosphatase family.</text>
</comment>
<dbReference type="EC" id="3.1.3.12" evidence="1"/>
<gene>
    <name evidence="2" type="primary">otsB</name>
    <name evidence="2" type="ORF">H0H28_13805</name>
</gene>
<evidence type="ECO:0000313" key="2">
    <source>
        <dbReference type="EMBL" id="MBA4506359.1"/>
    </source>
</evidence>